<sequence length="135" mass="15638">MKKDIVIPKVENVHIVAIQEWSDDFQENCWYAYLLNATNETLEMAMIVSRAYGLINGENRNTMQLRHAFAKVEPKSAVKIEFLENNVLQLNNEFMLSYFIGNQMFDKKFMFKVNSINERAQTDLPVIGKRGVMGV</sequence>
<accession>A0A6I4IVP2</accession>
<dbReference type="RefSeq" id="WP_140999435.1">
    <property type="nucleotide sequence ID" value="NZ_VDCZ01000019.1"/>
</dbReference>
<dbReference type="EMBL" id="WQLW01000019">
    <property type="protein sequence ID" value="MVO11022.1"/>
    <property type="molecule type" value="Genomic_DNA"/>
</dbReference>
<gene>
    <name evidence="1" type="ORF">GOQ30_17755</name>
</gene>
<evidence type="ECO:0008006" key="3">
    <source>
        <dbReference type="Google" id="ProtNLM"/>
    </source>
</evidence>
<reference evidence="2" key="1">
    <citation type="submission" date="2019-05" db="EMBL/GenBank/DDBJ databases">
        <title>Flavobacterium profundi sp. nov., isolated from a deep-sea seamount.</title>
        <authorList>
            <person name="Zhang D.-C."/>
        </authorList>
    </citation>
    <scope>NUCLEOTIDE SEQUENCE [LARGE SCALE GENOMIC DNA]</scope>
    <source>
        <strain evidence="2">TP390</strain>
    </source>
</reference>
<organism evidence="1 2">
    <name type="scientific">Flavobacterium profundi</name>
    <dbReference type="NCBI Taxonomy" id="1774945"/>
    <lineage>
        <taxon>Bacteria</taxon>
        <taxon>Pseudomonadati</taxon>
        <taxon>Bacteroidota</taxon>
        <taxon>Flavobacteriia</taxon>
        <taxon>Flavobacteriales</taxon>
        <taxon>Flavobacteriaceae</taxon>
        <taxon>Flavobacterium</taxon>
    </lineage>
</organism>
<evidence type="ECO:0000313" key="1">
    <source>
        <dbReference type="EMBL" id="MVO11022.1"/>
    </source>
</evidence>
<keyword evidence="2" id="KW-1185">Reference proteome</keyword>
<evidence type="ECO:0000313" key="2">
    <source>
        <dbReference type="Proteomes" id="UP000431264"/>
    </source>
</evidence>
<dbReference type="Proteomes" id="UP000431264">
    <property type="component" value="Unassembled WGS sequence"/>
</dbReference>
<dbReference type="OrthoDB" id="953239at2"/>
<name>A0A6I4IVP2_9FLAO</name>
<proteinExistence type="predicted"/>
<protein>
    <recommendedName>
        <fullName evidence="3">Phenylalanyl-tRNA synthetase subunit alpha</fullName>
    </recommendedName>
</protein>
<dbReference type="AlphaFoldDB" id="A0A6I4IVP2"/>
<comment type="caution">
    <text evidence="1">The sequence shown here is derived from an EMBL/GenBank/DDBJ whole genome shotgun (WGS) entry which is preliminary data.</text>
</comment>